<dbReference type="PATRIC" id="fig|465515.4.peg.1108"/>
<evidence type="ECO:0000313" key="1">
    <source>
        <dbReference type="EMBL" id="ACS30672.1"/>
    </source>
</evidence>
<keyword evidence="3" id="KW-1185">Reference proteome</keyword>
<evidence type="ECO:0000313" key="4">
    <source>
        <dbReference type="Proteomes" id="UP000248985"/>
    </source>
</evidence>
<dbReference type="EMBL" id="LS483396">
    <property type="protein sequence ID" value="SQG49629.1"/>
    <property type="molecule type" value="Genomic_DNA"/>
</dbReference>
<sequence length="317" mass="32926">MTPDDDAPVRLIARSDAPRRPRSTVDVHCALELELASGRRVPLLTDRGWSADGTWDLVTVRDLDEAATTVTGPDEPGGGRTPAQEETRHWDALAAVAAEAGVPVGAATLRELPLVGETSPELAALVDRAHREARALNRLLGVHPLALGTVAPADVLGADATAALRTGLAAGLGVAPTAWEDPGVVLAPAADADPELLHVVLLHTTAVVAGPPALVARLADADVSDLLDDASLGAHLRGPVEDVSAAWLHAADRQALSLDPDGGAAHVARHAELTAVLETRPVVVERVGMRDRDAQRAADAVGLRRVGRERVLRVAAP</sequence>
<reference evidence="2 4" key="3">
    <citation type="submission" date="2018-06" db="EMBL/GenBank/DDBJ databases">
        <authorList>
            <consortium name="Pathogen Informatics"/>
            <person name="Doyle S."/>
        </authorList>
    </citation>
    <scope>NUCLEOTIDE SEQUENCE [LARGE SCALE GENOMIC DNA]</scope>
    <source>
        <strain evidence="2 4">NCTC2665</strain>
    </source>
</reference>
<dbReference type="eggNOG" id="ENOG5031YWW">
    <property type="taxonomic scope" value="Bacteria"/>
</dbReference>
<evidence type="ECO:0000313" key="3">
    <source>
        <dbReference type="Proteomes" id="UP000000738"/>
    </source>
</evidence>
<dbReference type="EnsemblBacteria" id="ACS30672">
    <property type="protein sequence ID" value="ACS30672"/>
    <property type="gene ID" value="Mlut_11660"/>
</dbReference>
<accession>C5CBS5</accession>
<organism evidence="1 3">
    <name type="scientific">Micrococcus luteus (strain ATCC 4698 / DSM 20030 / JCM 1464 / CCM 169 / CCUG 5858 / IAM 1056 / NBRC 3333 / NCIMB 9278 / NCTC 2665 / VKM Ac-2230)</name>
    <name type="common">Micrococcus lysodeikticus</name>
    <dbReference type="NCBI Taxonomy" id="465515"/>
    <lineage>
        <taxon>Bacteria</taxon>
        <taxon>Bacillati</taxon>
        <taxon>Actinomycetota</taxon>
        <taxon>Actinomycetes</taxon>
        <taxon>Micrococcales</taxon>
        <taxon>Micrococcaceae</taxon>
        <taxon>Micrococcus</taxon>
    </lineage>
</organism>
<dbReference type="RefSeq" id="WP_010078688.1">
    <property type="nucleotide sequence ID" value="NC_012803.1"/>
</dbReference>
<dbReference type="Proteomes" id="UP000000738">
    <property type="component" value="Chromosome"/>
</dbReference>
<reference evidence="1" key="1">
    <citation type="submission" date="2009-05" db="EMBL/GenBank/DDBJ databases">
        <title>Complete sequence of Micrococcus luteus NCTC 2665.</title>
        <authorList>
            <consortium name="US DOE Joint Genome Institute"/>
            <person name="Lucas S."/>
            <person name="Copeland A."/>
            <person name="Lapidus A."/>
            <person name="Glavina del Rio T."/>
            <person name="Dalin E."/>
            <person name="Tice H."/>
            <person name="Bruce D."/>
            <person name="Goodwin L."/>
            <person name="Pitluck S."/>
            <person name="Lowry S."/>
            <person name="Larimer F."/>
            <person name="Land M."/>
            <person name="Hauser L."/>
            <person name="Kyrpides N."/>
            <person name="Lykidis A."/>
            <person name="Young M."/>
            <person name="Greenblatt C."/>
        </authorList>
    </citation>
    <scope>NUCLEOTIDE SEQUENCE</scope>
    <source>
        <strain evidence="1">NCTC 2665</strain>
    </source>
</reference>
<reference evidence="3" key="2">
    <citation type="journal article" date="2010" name="J. Bacteriol.">
        <title>Genome sequence of the Fleming strain of Micrococcus luteus, a simple free-living actinobacterium.</title>
        <authorList>
            <person name="Young M."/>
            <person name="Artsatbanov V."/>
            <person name="Beller H.R."/>
            <person name="Chandra G."/>
            <person name="Chater K.F."/>
            <person name="Dover L.G."/>
            <person name="Goh E.B."/>
            <person name="Kahan T."/>
            <person name="Kaprelyants A.S."/>
            <person name="Kyrpides N."/>
            <person name="Lapidus A."/>
            <person name="Lowry S.R."/>
            <person name="Lykidis A."/>
            <person name="Mahillon J."/>
            <person name="Markowitz V."/>
            <person name="Mavromatis K."/>
            <person name="Mukamolova G.V."/>
            <person name="Oren A."/>
            <person name="Rokem J.S."/>
            <person name="Smith M.C."/>
            <person name="Young D.I."/>
            <person name="Greenblatt C.L."/>
        </authorList>
    </citation>
    <scope>NUCLEOTIDE SEQUENCE [LARGE SCALE GENOMIC DNA]</scope>
    <source>
        <strain evidence="3">ATCC 4698 / DSM 20030 / JCM 1464 / NBRC 3333 / NCIMB 9278 / NCTC 2665 / VKM Ac-2230</strain>
    </source>
</reference>
<evidence type="ECO:0000313" key="2">
    <source>
        <dbReference type="EMBL" id="SQG49629.1"/>
    </source>
</evidence>
<name>C5CBS5_MICLC</name>
<protein>
    <submittedName>
        <fullName evidence="1">Uncharacterized protein</fullName>
    </submittedName>
</protein>
<proteinExistence type="predicted"/>
<dbReference type="AlphaFoldDB" id="C5CBS5"/>
<dbReference type="Proteomes" id="UP000248985">
    <property type="component" value="Chromosome 1"/>
</dbReference>
<gene>
    <name evidence="1" type="ordered locus">Mlut_11660</name>
    <name evidence="2" type="ORF">NCTC2665_02186</name>
</gene>
<dbReference type="KEGG" id="mlu:Mlut_11660"/>
<dbReference type="HOGENOM" id="CLU_876645_0_0_11"/>
<dbReference type="GeneID" id="93345323"/>
<dbReference type="EMBL" id="CP001628">
    <property type="protein sequence ID" value="ACS30672.1"/>
    <property type="molecule type" value="Genomic_DNA"/>
</dbReference>